<organism evidence="2 3">
    <name type="scientific">Chionoecetes opilio</name>
    <name type="common">Atlantic snow crab</name>
    <name type="synonym">Cancer opilio</name>
    <dbReference type="NCBI Taxonomy" id="41210"/>
    <lineage>
        <taxon>Eukaryota</taxon>
        <taxon>Metazoa</taxon>
        <taxon>Ecdysozoa</taxon>
        <taxon>Arthropoda</taxon>
        <taxon>Crustacea</taxon>
        <taxon>Multicrustacea</taxon>
        <taxon>Malacostraca</taxon>
        <taxon>Eumalacostraca</taxon>
        <taxon>Eucarida</taxon>
        <taxon>Decapoda</taxon>
        <taxon>Pleocyemata</taxon>
        <taxon>Brachyura</taxon>
        <taxon>Eubrachyura</taxon>
        <taxon>Majoidea</taxon>
        <taxon>Majidae</taxon>
        <taxon>Chionoecetes</taxon>
    </lineage>
</organism>
<dbReference type="EMBL" id="JACEEZ010003869">
    <property type="protein sequence ID" value="KAG0726943.1"/>
    <property type="molecule type" value="Genomic_DNA"/>
</dbReference>
<name>A0A8J4YHZ6_CHIOP</name>
<evidence type="ECO:0000313" key="3">
    <source>
        <dbReference type="Proteomes" id="UP000770661"/>
    </source>
</evidence>
<proteinExistence type="predicted"/>
<keyword evidence="3" id="KW-1185">Reference proteome</keyword>
<dbReference type="AlphaFoldDB" id="A0A8J4YHZ6"/>
<dbReference type="Proteomes" id="UP000770661">
    <property type="component" value="Unassembled WGS sequence"/>
</dbReference>
<evidence type="ECO:0000256" key="1">
    <source>
        <dbReference type="SAM" id="MobiDB-lite"/>
    </source>
</evidence>
<gene>
    <name evidence="2" type="ORF">GWK47_035624</name>
</gene>
<feature type="compositionally biased region" description="Polar residues" evidence="1">
    <location>
        <begin position="134"/>
        <end position="153"/>
    </location>
</feature>
<evidence type="ECO:0000313" key="2">
    <source>
        <dbReference type="EMBL" id="KAG0726943.1"/>
    </source>
</evidence>
<feature type="region of interest" description="Disordered" evidence="1">
    <location>
        <begin position="1"/>
        <end position="44"/>
    </location>
</feature>
<accession>A0A8J4YHZ6</accession>
<sequence length="159" mass="17268">MIAAVAGGTQGGQWPASPSCSRRQGRKHEQLGEAGTLARPRSPATAAIMDRRATPRRLVYATGTSSRRSPDDFFQIRAGWRFHVAPHTTSPHYMHTTPTSLKPCFKRWNLGGGTSCVGTDSRSTRCCVLHGQATGSSPRLTSHFKQSRRSPAQNPAGRN</sequence>
<protein>
    <submittedName>
        <fullName evidence="2">Uncharacterized protein</fullName>
    </submittedName>
</protein>
<comment type="caution">
    <text evidence="2">The sequence shown here is derived from an EMBL/GenBank/DDBJ whole genome shotgun (WGS) entry which is preliminary data.</text>
</comment>
<reference evidence="2" key="1">
    <citation type="submission" date="2020-07" db="EMBL/GenBank/DDBJ databases">
        <title>The High-quality genome of the commercially important snow crab, Chionoecetes opilio.</title>
        <authorList>
            <person name="Jeong J.-H."/>
            <person name="Ryu S."/>
        </authorList>
    </citation>
    <scope>NUCLEOTIDE SEQUENCE</scope>
    <source>
        <strain evidence="2">MADBK_172401_WGS</strain>
        <tissue evidence="2">Digestive gland</tissue>
    </source>
</reference>
<feature type="region of interest" description="Disordered" evidence="1">
    <location>
        <begin position="134"/>
        <end position="159"/>
    </location>
</feature>